<protein>
    <submittedName>
        <fullName evidence="2">Uncharacterized protein</fullName>
    </submittedName>
</protein>
<gene>
    <name evidence="2" type="ORF">SNAT2548_LOCUS24719</name>
</gene>
<feature type="compositionally biased region" description="Basic and acidic residues" evidence="1">
    <location>
        <begin position="222"/>
        <end position="234"/>
    </location>
</feature>
<name>A0A812RV03_9DINO</name>
<comment type="caution">
    <text evidence="2">The sequence shown here is derived from an EMBL/GenBank/DDBJ whole genome shotgun (WGS) entry which is preliminary data.</text>
</comment>
<dbReference type="EMBL" id="CAJNDS010002367">
    <property type="protein sequence ID" value="CAE7451449.1"/>
    <property type="molecule type" value="Genomic_DNA"/>
</dbReference>
<sequence length="247" mass="26905">MPLKKKNLKKKVGGKVVNGEGSPKASPKAAPETTATSPKQSPKAAPAAEPVAAKKGKKDKKEKTPEAKAKASPKAGAAFNPPKQGRAAPRPPPTEAEREEAMKKAILLIKEGIATKDQSKGAPFILENWHQEWKPVLGPYRKFVESCACFRIVQGSAPAHYSIQVVDGAEDGHKAFWLVNLEKAWQAYCRLKKDKRSVDEFLNAAKEVVRKEVPVAAEEPDTEKGKKRKDEAPKAKSSKKAKTKAKE</sequence>
<proteinExistence type="predicted"/>
<accession>A0A812RV03</accession>
<keyword evidence="3" id="KW-1185">Reference proteome</keyword>
<reference evidence="2" key="1">
    <citation type="submission" date="2021-02" db="EMBL/GenBank/DDBJ databases">
        <authorList>
            <person name="Dougan E. K."/>
            <person name="Rhodes N."/>
            <person name="Thang M."/>
            <person name="Chan C."/>
        </authorList>
    </citation>
    <scope>NUCLEOTIDE SEQUENCE</scope>
</reference>
<feature type="region of interest" description="Disordered" evidence="1">
    <location>
        <begin position="213"/>
        <end position="247"/>
    </location>
</feature>
<evidence type="ECO:0000256" key="1">
    <source>
        <dbReference type="SAM" id="MobiDB-lite"/>
    </source>
</evidence>
<dbReference type="AlphaFoldDB" id="A0A812RV03"/>
<organism evidence="2 3">
    <name type="scientific">Symbiodinium natans</name>
    <dbReference type="NCBI Taxonomy" id="878477"/>
    <lineage>
        <taxon>Eukaryota</taxon>
        <taxon>Sar</taxon>
        <taxon>Alveolata</taxon>
        <taxon>Dinophyceae</taxon>
        <taxon>Suessiales</taxon>
        <taxon>Symbiodiniaceae</taxon>
        <taxon>Symbiodinium</taxon>
    </lineage>
</organism>
<feature type="compositionally biased region" description="Basic and acidic residues" evidence="1">
    <location>
        <begin position="59"/>
        <end position="69"/>
    </location>
</feature>
<feature type="region of interest" description="Disordered" evidence="1">
    <location>
        <begin position="1"/>
        <end position="99"/>
    </location>
</feature>
<feature type="compositionally biased region" description="Basic residues" evidence="1">
    <location>
        <begin position="236"/>
        <end position="247"/>
    </location>
</feature>
<dbReference type="Proteomes" id="UP000604046">
    <property type="component" value="Unassembled WGS sequence"/>
</dbReference>
<feature type="compositionally biased region" description="Basic residues" evidence="1">
    <location>
        <begin position="1"/>
        <end position="13"/>
    </location>
</feature>
<dbReference type="OrthoDB" id="445533at2759"/>
<feature type="compositionally biased region" description="Low complexity" evidence="1">
    <location>
        <begin position="37"/>
        <end position="53"/>
    </location>
</feature>
<evidence type="ECO:0000313" key="2">
    <source>
        <dbReference type="EMBL" id="CAE7451449.1"/>
    </source>
</evidence>
<evidence type="ECO:0000313" key="3">
    <source>
        <dbReference type="Proteomes" id="UP000604046"/>
    </source>
</evidence>